<keyword evidence="2" id="KW-1185">Reference proteome</keyword>
<organism evidence="1 2">
    <name type="scientific">Holotrichia oblita</name>
    <name type="common">Chafer beetle</name>
    <dbReference type="NCBI Taxonomy" id="644536"/>
    <lineage>
        <taxon>Eukaryota</taxon>
        <taxon>Metazoa</taxon>
        <taxon>Ecdysozoa</taxon>
        <taxon>Arthropoda</taxon>
        <taxon>Hexapoda</taxon>
        <taxon>Insecta</taxon>
        <taxon>Pterygota</taxon>
        <taxon>Neoptera</taxon>
        <taxon>Endopterygota</taxon>
        <taxon>Coleoptera</taxon>
        <taxon>Polyphaga</taxon>
        <taxon>Scarabaeiformia</taxon>
        <taxon>Scarabaeidae</taxon>
        <taxon>Melolonthinae</taxon>
        <taxon>Holotrichia</taxon>
    </lineage>
</organism>
<evidence type="ECO:0000313" key="2">
    <source>
        <dbReference type="Proteomes" id="UP001056778"/>
    </source>
</evidence>
<proteinExistence type="predicted"/>
<reference evidence="1" key="1">
    <citation type="submission" date="2022-04" db="EMBL/GenBank/DDBJ databases">
        <title>Chromosome-scale genome assembly of Holotrichia oblita Faldermann.</title>
        <authorList>
            <person name="Rongchong L."/>
        </authorList>
    </citation>
    <scope>NUCLEOTIDE SEQUENCE</scope>
    <source>
        <strain evidence="1">81SQS9</strain>
    </source>
</reference>
<dbReference type="Proteomes" id="UP001056778">
    <property type="component" value="Chromosome 2"/>
</dbReference>
<sequence>MHVLKSVKLNAASPNSLAAAKVAALRMQLQIELQNKRQCAYKPYECTQLTLDGYNYCLRHILEDKNAPFKQCSYVYTTNGKRCYMPAPKSDKKEFGNTNYCNEHALKTHLSRVKHSSRHPPPQTAEVLLHSLAHYVRKPRTRTVSSSTQCSDDNDKSTPLEEGEVKTTRSLDPFVDIDSSSVNASCTEVLDMCSESESDVEPSTFANVWHDAQADSSDNESIDSDQEDVLKHANVYTAEEITLVTRDKLIRLQSLYIEQYRYLQQILREKRRKYLHSLKREKEIYCSIQNQVRDNVKEQRLYKKLRAYNMYHRKSGVEAILNKRLHDLRSKITEGVAHKPHTYVKCAFVEGGVKCGERALPVARHCRKHILEDPNQVLFRQCGKVRADIECKTPVEAIFDDLTCRLHMDIPPIRSYNHVRKDSESDYDDVDHSNSILNNNSIKKEHLNNAEISINSVITNNSMSMVNDLSDIKQEEASLDCFENNSDTSTQMVIDEQSVQDDSSDFNVDMRDESNSQDVKGNHINECLDNGKTIENCLHP</sequence>
<comment type="caution">
    <text evidence="1">The sequence shown here is derived from an EMBL/GenBank/DDBJ whole genome shotgun (WGS) entry which is preliminary data.</text>
</comment>
<dbReference type="EMBL" id="CM043016">
    <property type="protein sequence ID" value="KAI4467107.1"/>
    <property type="molecule type" value="Genomic_DNA"/>
</dbReference>
<name>A0ACB9TJT8_HOLOL</name>
<accession>A0ACB9TJT8</accession>
<evidence type="ECO:0000313" key="1">
    <source>
        <dbReference type="EMBL" id="KAI4467107.1"/>
    </source>
</evidence>
<protein>
    <submittedName>
        <fullName evidence="1">Uncharacterized protein</fullName>
    </submittedName>
</protein>
<gene>
    <name evidence="1" type="ORF">MML48_2g00014725</name>
</gene>